<keyword evidence="1" id="KW-0175">Coiled coil</keyword>
<dbReference type="AlphaFoldDB" id="A0A518CNP9"/>
<dbReference type="InterPro" id="IPR036412">
    <property type="entry name" value="HAD-like_sf"/>
</dbReference>
<reference evidence="2 3" key="1">
    <citation type="submission" date="2019-02" db="EMBL/GenBank/DDBJ databases">
        <title>Deep-cultivation of Planctomycetes and their phenomic and genomic characterization uncovers novel biology.</title>
        <authorList>
            <person name="Wiegand S."/>
            <person name="Jogler M."/>
            <person name="Boedeker C."/>
            <person name="Pinto D."/>
            <person name="Vollmers J."/>
            <person name="Rivas-Marin E."/>
            <person name="Kohn T."/>
            <person name="Peeters S.H."/>
            <person name="Heuer A."/>
            <person name="Rast P."/>
            <person name="Oberbeckmann S."/>
            <person name="Bunk B."/>
            <person name="Jeske O."/>
            <person name="Meyerdierks A."/>
            <person name="Storesund J.E."/>
            <person name="Kallscheuer N."/>
            <person name="Luecker S."/>
            <person name="Lage O.M."/>
            <person name="Pohl T."/>
            <person name="Merkel B.J."/>
            <person name="Hornburger P."/>
            <person name="Mueller R.-W."/>
            <person name="Bruemmer F."/>
            <person name="Labrenz M."/>
            <person name="Spormann A.M."/>
            <person name="Op den Camp H."/>
            <person name="Overmann J."/>
            <person name="Amann R."/>
            <person name="Jetten M.S.M."/>
            <person name="Mascher T."/>
            <person name="Medema M.H."/>
            <person name="Devos D.P."/>
            <person name="Kaster A.-K."/>
            <person name="Ovreas L."/>
            <person name="Rohde M."/>
            <person name="Galperin M.Y."/>
            <person name="Jogler C."/>
        </authorList>
    </citation>
    <scope>NUCLEOTIDE SEQUENCE [LARGE SCALE GENOMIC DNA]</scope>
    <source>
        <strain evidence="2 3">Pla110</strain>
    </source>
</reference>
<dbReference type="InterPro" id="IPR041492">
    <property type="entry name" value="HAD_2"/>
</dbReference>
<dbReference type="EC" id="3.1.3.-" evidence="2"/>
<dbReference type="NCBIfam" id="TIGR01509">
    <property type="entry name" value="HAD-SF-IA-v3"/>
    <property type="match status" value="1"/>
</dbReference>
<dbReference type="PRINTS" id="PR00413">
    <property type="entry name" value="HADHALOGNASE"/>
</dbReference>
<dbReference type="InterPro" id="IPR023198">
    <property type="entry name" value="PGP-like_dom2"/>
</dbReference>
<dbReference type="Pfam" id="PF13419">
    <property type="entry name" value="HAD_2"/>
    <property type="match status" value="1"/>
</dbReference>
<dbReference type="PANTHER" id="PTHR18901:SF38">
    <property type="entry name" value="PSEUDOURIDINE-5'-PHOSPHATASE"/>
    <property type="match status" value="1"/>
</dbReference>
<dbReference type="OrthoDB" id="9797743at2"/>
<dbReference type="InterPro" id="IPR006439">
    <property type="entry name" value="HAD-SF_hydro_IA"/>
</dbReference>
<sequence length="220" mass="24774">MTQNSKTIKAVVFDLDGLMFNTEDIFEVAARDLLGRRGHELTDEIRRMMMGRRAFEAFDMLREVLSLEETVEELLEESDELYQTVLDAQLAPMPGLYELLEHIEANNLPKAVATSSHRTYLHNILGRFEMVDRFQHLFTAEDVSLGKPHPEIYLKSAEALQIDPSEMIVLEDSQAGTEAAHAAGACIISVPNRHTRTHDFTAATLVVDRLNHPSVMDLIG</sequence>
<dbReference type="SFLD" id="SFLDS00003">
    <property type="entry name" value="Haloacid_Dehalogenase"/>
    <property type="match status" value="1"/>
</dbReference>
<name>A0A518CNP9_9PLAN</name>
<dbReference type="Gene3D" id="1.10.150.240">
    <property type="entry name" value="Putative phosphatase, domain 2"/>
    <property type="match status" value="1"/>
</dbReference>
<dbReference type="Gene3D" id="3.40.50.1000">
    <property type="entry name" value="HAD superfamily/HAD-like"/>
    <property type="match status" value="1"/>
</dbReference>
<gene>
    <name evidence="2" type="ORF">Pla110_25970</name>
</gene>
<dbReference type="InterPro" id="IPR023214">
    <property type="entry name" value="HAD_sf"/>
</dbReference>
<dbReference type="Proteomes" id="UP000317178">
    <property type="component" value="Chromosome"/>
</dbReference>
<evidence type="ECO:0000313" key="2">
    <source>
        <dbReference type="EMBL" id="QDU80861.1"/>
    </source>
</evidence>
<dbReference type="KEGG" id="plon:Pla110_25970"/>
<protein>
    <submittedName>
        <fullName evidence="2">Phosphorylated carbohydrates phosphatase</fullName>
        <ecNumber evidence="2">3.1.3.-</ecNumber>
    </submittedName>
</protein>
<accession>A0A518CNP9</accession>
<keyword evidence="3" id="KW-1185">Reference proteome</keyword>
<dbReference type="EMBL" id="CP036281">
    <property type="protein sequence ID" value="QDU80861.1"/>
    <property type="molecule type" value="Genomic_DNA"/>
</dbReference>
<dbReference type="GO" id="GO:0016787">
    <property type="term" value="F:hydrolase activity"/>
    <property type="evidence" value="ECO:0007669"/>
    <property type="project" value="UniProtKB-KW"/>
</dbReference>
<dbReference type="SUPFAM" id="SSF56784">
    <property type="entry name" value="HAD-like"/>
    <property type="match status" value="1"/>
</dbReference>
<dbReference type="RefSeq" id="WP_144996096.1">
    <property type="nucleotide sequence ID" value="NZ_CP036281.1"/>
</dbReference>
<feature type="coiled-coil region" evidence="1">
    <location>
        <begin position="57"/>
        <end position="84"/>
    </location>
</feature>
<evidence type="ECO:0000256" key="1">
    <source>
        <dbReference type="SAM" id="Coils"/>
    </source>
</evidence>
<dbReference type="SFLD" id="SFLDG01129">
    <property type="entry name" value="C1.5:_HAD__Beta-PGM__Phosphata"/>
    <property type="match status" value="1"/>
</dbReference>
<dbReference type="SFLD" id="SFLDG01135">
    <property type="entry name" value="C1.5.6:_HAD__Beta-PGM__Phospha"/>
    <property type="match status" value="1"/>
</dbReference>
<keyword evidence="2" id="KW-0378">Hydrolase</keyword>
<proteinExistence type="predicted"/>
<organism evidence="2 3">
    <name type="scientific">Polystyrenella longa</name>
    <dbReference type="NCBI Taxonomy" id="2528007"/>
    <lineage>
        <taxon>Bacteria</taxon>
        <taxon>Pseudomonadati</taxon>
        <taxon>Planctomycetota</taxon>
        <taxon>Planctomycetia</taxon>
        <taxon>Planctomycetales</taxon>
        <taxon>Planctomycetaceae</taxon>
        <taxon>Polystyrenella</taxon>
    </lineage>
</organism>
<dbReference type="PANTHER" id="PTHR18901">
    <property type="entry name" value="2-DEOXYGLUCOSE-6-PHOSPHATE PHOSPHATASE 2"/>
    <property type="match status" value="1"/>
</dbReference>
<evidence type="ECO:0000313" key="3">
    <source>
        <dbReference type="Proteomes" id="UP000317178"/>
    </source>
</evidence>